<evidence type="ECO:0000313" key="5">
    <source>
        <dbReference type="Proteomes" id="UP001642483"/>
    </source>
</evidence>
<dbReference type="SUPFAM" id="SSF81296">
    <property type="entry name" value="E set domains"/>
    <property type="match status" value="1"/>
</dbReference>
<proteinExistence type="inferred from homology"/>
<dbReference type="PANTHER" id="PTHR11590">
    <property type="entry name" value="PROTEIN-GLUTAMINE GAMMA-GLUTAMYLTRANSFERASE"/>
    <property type="match status" value="1"/>
</dbReference>
<feature type="region of interest" description="Disordered" evidence="2">
    <location>
        <begin position="614"/>
        <end position="639"/>
    </location>
</feature>
<evidence type="ECO:0000259" key="3">
    <source>
        <dbReference type="SMART" id="SM00460"/>
    </source>
</evidence>
<dbReference type="Pfam" id="PF00868">
    <property type="entry name" value="Transglut_N"/>
    <property type="match status" value="1"/>
</dbReference>
<sequence length="654" mass="75686">MAEADSCLGMLCCKDVQFDEEWNSYGNNTEHYITASSDDIITRRGDRIYMYITFQRDFLPVFRDHITFEFRAASSNALAESFQRTNIIEFKEMEHEQQTGYGYKMDHISYREISVRIITPPDMPVGYWDLYMMTSSFDQSGRLEKLLKKDIVVLFNPWNKDEEIYLDDDEEVAKYVFSQSEIVCRKTSLFEYTKWKTNQFDQPVLKVALQLIQQMEIEDRASALSVVRYAATTLFDKDDGILIDNYNHSDNFPSAIKWDRTFVDAKTYGYFFNTSLPYLKTAYLPGQRHVVHFPIEIAGVFSTIMKTLGIPCRVVTGTNIIRDPCNVMEMMADQNCKRIDNGDELLTYHCWNEVWMSRKDLAPGYGGWQVVDCAPKRCSSDSYWSSIGPVPVQAIKQGHVWLPYNCKEIYTMINGPIVYGLKLGNNSNVYKIDNEQVGNKIVYCSDVGVLDITSEYKYPADSLERRLCHIMASKDTPFFQNHLFKRPAQALESNASVEPLEVQVKLPATVTFGDTIKGVIEMQLNSLESSEAVCQVYAKVITTKGIVTDTVYQKTMHLTLEPNTRLEKDFAWLSQDYETYIQHKHHLRFYVLYLLSHNQEFYTNFFDLHVEASDKSPSRDERPLPPPPPPTRRRQRRPVVYETITPTIATQTYV</sequence>
<dbReference type="InterPro" id="IPR014756">
    <property type="entry name" value="Ig_E-set"/>
</dbReference>
<dbReference type="SUPFAM" id="SSF49309">
    <property type="entry name" value="Transglutaminase, two C-terminal domains"/>
    <property type="match status" value="1"/>
</dbReference>
<feature type="domain" description="Transglutaminase-like" evidence="3">
    <location>
        <begin position="286"/>
        <end position="375"/>
    </location>
</feature>
<evidence type="ECO:0000256" key="2">
    <source>
        <dbReference type="SAM" id="MobiDB-lite"/>
    </source>
</evidence>
<dbReference type="EMBL" id="CAWYQH010000013">
    <property type="protein sequence ID" value="CAK8674540.1"/>
    <property type="molecule type" value="Genomic_DNA"/>
</dbReference>
<comment type="caution">
    <text evidence="4">The sequence shown here is derived from an EMBL/GenBank/DDBJ whole genome shotgun (WGS) entry which is preliminary data.</text>
</comment>
<dbReference type="InterPro" id="IPR001102">
    <property type="entry name" value="Transglutaminase_N"/>
</dbReference>
<protein>
    <recommendedName>
        <fullName evidence="3">Transglutaminase-like domain-containing protein</fullName>
    </recommendedName>
</protein>
<accession>A0ABP0F4F0</accession>
<gene>
    <name evidence="4" type="ORF">CVLEPA_LOCUS4236</name>
</gene>
<evidence type="ECO:0000256" key="1">
    <source>
        <dbReference type="ARBA" id="ARBA00005968"/>
    </source>
</evidence>
<feature type="compositionally biased region" description="Basic and acidic residues" evidence="2">
    <location>
        <begin position="614"/>
        <end position="623"/>
    </location>
</feature>
<dbReference type="Pfam" id="PF01841">
    <property type="entry name" value="Transglut_core"/>
    <property type="match status" value="1"/>
</dbReference>
<evidence type="ECO:0000313" key="4">
    <source>
        <dbReference type="EMBL" id="CAK8674540.1"/>
    </source>
</evidence>
<dbReference type="InterPro" id="IPR036238">
    <property type="entry name" value="Transglutaminase_C_sf"/>
</dbReference>
<dbReference type="InterPro" id="IPR002931">
    <property type="entry name" value="Transglutaminase-like"/>
</dbReference>
<dbReference type="SMART" id="SM00460">
    <property type="entry name" value="TGc"/>
    <property type="match status" value="1"/>
</dbReference>
<dbReference type="InterPro" id="IPR038765">
    <property type="entry name" value="Papain-like_cys_pep_sf"/>
</dbReference>
<reference evidence="4 5" key="1">
    <citation type="submission" date="2024-02" db="EMBL/GenBank/DDBJ databases">
        <authorList>
            <person name="Daric V."/>
            <person name="Darras S."/>
        </authorList>
    </citation>
    <scope>NUCLEOTIDE SEQUENCE [LARGE SCALE GENOMIC DNA]</scope>
</reference>
<dbReference type="Gene3D" id="2.60.40.10">
    <property type="entry name" value="Immunoglobulins"/>
    <property type="match status" value="2"/>
</dbReference>
<organism evidence="4 5">
    <name type="scientific">Clavelina lepadiformis</name>
    <name type="common">Light-bulb sea squirt</name>
    <name type="synonym">Ascidia lepadiformis</name>
    <dbReference type="NCBI Taxonomy" id="159417"/>
    <lineage>
        <taxon>Eukaryota</taxon>
        <taxon>Metazoa</taxon>
        <taxon>Chordata</taxon>
        <taxon>Tunicata</taxon>
        <taxon>Ascidiacea</taxon>
        <taxon>Aplousobranchia</taxon>
        <taxon>Clavelinidae</taxon>
        <taxon>Clavelina</taxon>
    </lineage>
</organism>
<dbReference type="Gene3D" id="3.90.260.10">
    <property type="entry name" value="Transglutaminase-like"/>
    <property type="match status" value="1"/>
</dbReference>
<keyword evidence="5" id="KW-1185">Reference proteome</keyword>
<dbReference type="InterPro" id="IPR050779">
    <property type="entry name" value="Transglutaminase"/>
</dbReference>
<dbReference type="Proteomes" id="UP001642483">
    <property type="component" value="Unassembled WGS sequence"/>
</dbReference>
<name>A0ABP0F4F0_CLALP</name>
<dbReference type="PANTHER" id="PTHR11590:SF81">
    <property type="entry name" value="PROTEIN-GLUTAMINE GAMMA-GLUTAMYLTRANSFERASE K-LIKE ISOFORM X4"/>
    <property type="match status" value="1"/>
</dbReference>
<dbReference type="SUPFAM" id="SSF54001">
    <property type="entry name" value="Cysteine proteinases"/>
    <property type="match status" value="1"/>
</dbReference>
<dbReference type="InterPro" id="IPR036985">
    <property type="entry name" value="Transglutaminase-like_sf"/>
</dbReference>
<comment type="similarity">
    <text evidence="1">Belongs to the transglutaminase superfamily. Transglutaminase family.</text>
</comment>
<dbReference type="InterPro" id="IPR013783">
    <property type="entry name" value="Ig-like_fold"/>
</dbReference>